<dbReference type="AlphaFoldDB" id="A0A3D9HXC1"/>
<proteinExistence type="predicted"/>
<feature type="region of interest" description="Disordered" evidence="1">
    <location>
        <begin position="175"/>
        <end position="206"/>
    </location>
</feature>
<gene>
    <name evidence="2" type="ORF">DFP90_101956</name>
</gene>
<evidence type="ECO:0000256" key="1">
    <source>
        <dbReference type="SAM" id="MobiDB-lite"/>
    </source>
</evidence>
<reference evidence="2 3" key="1">
    <citation type="submission" date="2018-07" db="EMBL/GenBank/DDBJ databases">
        <title>Genomic Encyclopedia of Type Strains, Phase III (KMG-III): the genomes of soil and plant-associated and newly described type strains.</title>
        <authorList>
            <person name="Whitman W."/>
        </authorList>
    </citation>
    <scope>NUCLEOTIDE SEQUENCE [LARGE SCALE GENOMIC DNA]</scope>
    <source>
        <strain evidence="2 3">CECT 8488</strain>
    </source>
</reference>
<dbReference type="EMBL" id="QRDW01000001">
    <property type="protein sequence ID" value="RED54153.1"/>
    <property type="molecule type" value="Genomic_DNA"/>
</dbReference>
<name>A0A3D9HXC1_9PROT</name>
<feature type="compositionally biased region" description="Basic and acidic residues" evidence="1">
    <location>
        <begin position="184"/>
        <end position="197"/>
    </location>
</feature>
<dbReference type="OrthoDB" id="7354362at2"/>
<dbReference type="Proteomes" id="UP000256845">
    <property type="component" value="Unassembled WGS sequence"/>
</dbReference>
<keyword evidence="3" id="KW-1185">Reference proteome</keyword>
<evidence type="ECO:0000313" key="3">
    <source>
        <dbReference type="Proteomes" id="UP000256845"/>
    </source>
</evidence>
<protein>
    <submittedName>
        <fullName evidence="2">PAS domain-containing protein</fullName>
    </submittedName>
</protein>
<sequence>MGQTHVPTDRMSILCRSLYAYWETIRGARAMPSRSDFEPLDVPKLLPYVFLLDVQQEPLDFHYRIVGETIIRFSGQNLMGQWASALDRHRDPSPVWALLRNTVNDRVPRLIHFSYSAGDITVSHLPVLALPLSDDGITVNKIVGMVDYAECIEKRLMPRQLERKQRLMEEVETVAADGTSVNGPEKDGGALGDDNRQSDATFYNAL</sequence>
<dbReference type="InterPro" id="IPR009922">
    <property type="entry name" value="DUF1457"/>
</dbReference>
<accession>A0A3D9HXC1</accession>
<dbReference type="Pfam" id="PF07310">
    <property type="entry name" value="PAS_5"/>
    <property type="match status" value="1"/>
</dbReference>
<organism evidence="2 3">
    <name type="scientific">Aestuariispira insulae</name>
    <dbReference type="NCBI Taxonomy" id="1461337"/>
    <lineage>
        <taxon>Bacteria</taxon>
        <taxon>Pseudomonadati</taxon>
        <taxon>Pseudomonadota</taxon>
        <taxon>Alphaproteobacteria</taxon>
        <taxon>Rhodospirillales</taxon>
        <taxon>Kiloniellaceae</taxon>
        <taxon>Aestuariispira</taxon>
    </lineage>
</organism>
<evidence type="ECO:0000313" key="2">
    <source>
        <dbReference type="EMBL" id="RED54153.1"/>
    </source>
</evidence>
<comment type="caution">
    <text evidence="2">The sequence shown here is derived from an EMBL/GenBank/DDBJ whole genome shotgun (WGS) entry which is preliminary data.</text>
</comment>